<keyword evidence="1" id="KW-0472">Membrane</keyword>
<dbReference type="Pfam" id="PF12836">
    <property type="entry name" value="HHH_3"/>
    <property type="match status" value="1"/>
</dbReference>
<dbReference type="HOGENOM" id="CLU_052011_1_1_9"/>
<dbReference type="GO" id="GO:0006281">
    <property type="term" value="P:DNA repair"/>
    <property type="evidence" value="ECO:0007669"/>
    <property type="project" value="InterPro"/>
</dbReference>
<dbReference type="SUPFAM" id="SSF142984">
    <property type="entry name" value="Nqo1 middle domain-like"/>
    <property type="match status" value="1"/>
</dbReference>
<dbReference type="PANTHER" id="PTHR21180">
    <property type="entry name" value="ENDONUCLEASE/EXONUCLEASE/PHOSPHATASE FAMILY DOMAIN-CONTAINING PROTEIN 1"/>
    <property type="match status" value="1"/>
</dbReference>
<dbReference type="Gene3D" id="1.10.150.280">
    <property type="entry name" value="AF1531-like domain"/>
    <property type="match status" value="1"/>
</dbReference>
<dbReference type="STRING" id="649639.Bcell_1575"/>
<dbReference type="GO" id="GO:0015627">
    <property type="term" value="C:type II protein secretion system complex"/>
    <property type="evidence" value="ECO:0007669"/>
    <property type="project" value="TreeGrafter"/>
</dbReference>
<dbReference type="InterPro" id="IPR010994">
    <property type="entry name" value="RuvA_2-like"/>
</dbReference>
<dbReference type="Proteomes" id="UP000001401">
    <property type="component" value="Chromosome"/>
</dbReference>
<dbReference type="InterPro" id="IPR004509">
    <property type="entry name" value="Competence_ComEA_HhH"/>
</dbReference>
<dbReference type="RefSeq" id="WP_013488175.1">
    <property type="nucleotide sequence ID" value="NC_014829.1"/>
</dbReference>
<accession>E6TW15</accession>
<dbReference type="SMART" id="SM00278">
    <property type="entry name" value="HhH1"/>
    <property type="match status" value="2"/>
</dbReference>
<dbReference type="Pfam" id="PF10531">
    <property type="entry name" value="SLBB"/>
    <property type="match status" value="1"/>
</dbReference>
<dbReference type="EMBL" id="CP002394">
    <property type="protein sequence ID" value="ADU29838.1"/>
    <property type="molecule type" value="Genomic_DNA"/>
</dbReference>
<feature type="domain" description="Helix-hairpin-helix DNA-binding motif class 1" evidence="2">
    <location>
        <begin position="148"/>
        <end position="167"/>
    </location>
</feature>
<sequence precursor="true">MFILRFQQKWPMVAAFLLCFLLGVLSLFIFQQVTQEREGEEDWNLIFEDSESHIVMEEIDDIIIVDIKGEVNRPGIYEMSFGERVHDAIAQAGGFTENAEKNALNLAEKCFDEMVIYVPSQFEGEDIGVVLQSENTDGKVRINIASEGELTELPGIGPAKAKAIIHFREENGHFQKIEDVVNVPGIGEKTLENIREYIRVP</sequence>
<keyword evidence="1" id="KW-0812">Transmembrane</keyword>
<keyword evidence="1" id="KW-1133">Transmembrane helix</keyword>
<evidence type="ECO:0000259" key="2">
    <source>
        <dbReference type="SMART" id="SM00278"/>
    </source>
</evidence>
<dbReference type="PANTHER" id="PTHR21180:SF32">
    <property type="entry name" value="ENDONUCLEASE_EXONUCLEASE_PHOSPHATASE FAMILY DOMAIN-CONTAINING PROTEIN 1"/>
    <property type="match status" value="1"/>
</dbReference>
<organism evidence="3 4">
    <name type="scientific">Evansella cellulosilytica (strain ATCC 21833 / DSM 2522 / FERM P-1141 / JCM 9156 / N-4)</name>
    <name type="common">Bacillus cellulosilyticus</name>
    <dbReference type="NCBI Taxonomy" id="649639"/>
    <lineage>
        <taxon>Bacteria</taxon>
        <taxon>Bacillati</taxon>
        <taxon>Bacillota</taxon>
        <taxon>Bacilli</taxon>
        <taxon>Bacillales</taxon>
        <taxon>Bacillaceae</taxon>
        <taxon>Evansella</taxon>
    </lineage>
</organism>
<dbReference type="AlphaFoldDB" id="E6TW15"/>
<proteinExistence type="predicted"/>
<dbReference type="Gene3D" id="3.10.20.600">
    <property type="match status" value="1"/>
</dbReference>
<evidence type="ECO:0000313" key="4">
    <source>
        <dbReference type="Proteomes" id="UP000001401"/>
    </source>
</evidence>
<reference evidence="3 4" key="1">
    <citation type="submission" date="2010-12" db="EMBL/GenBank/DDBJ databases">
        <title>Complete sequence of Bacillus cellulosilyticus DSM 2522.</title>
        <authorList>
            <consortium name="US DOE Joint Genome Institute"/>
            <person name="Lucas S."/>
            <person name="Copeland A."/>
            <person name="Lapidus A."/>
            <person name="Cheng J.-F."/>
            <person name="Bruce D."/>
            <person name="Goodwin L."/>
            <person name="Pitluck S."/>
            <person name="Chertkov O."/>
            <person name="Detter J.C."/>
            <person name="Han C."/>
            <person name="Tapia R."/>
            <person name="Land M."/>
            <person name="Hauser L."/>
            <person name="Jeffries C."/>
            <person name="Kyrpides N."/>
            <person name="Ivanova N."/>
            <person name="Mikhailova N."/>
            <person name="Brumm P."/>
            <person name="Mead D."/>
            <person name="Woyke T."/>
        </authorList>
    </citation>
    <scope>NUCLEOTIDE SEQUENCE [LARGE SCALE GENOMIC DNA]</scope>
    <source>
        <strain evidence="4">ATCC 21833 / DSM 2522 / FERM P-1141 / JCM 9156 / N-4</strain>
    </source>
</reference>
<dbReference type="KEGG" id="bco:Bcell_1575"/>
<dbReference type="InterPro" id="IPR003583">
    <property type="entry name" value="Hlx-hairpin-Hlx_DNA-bd_motif"/>
</dbReference>
<dbReference type="SUPFAM" id="SSF47781">
    <property type="entry name" value="RuvA domain 2-like"/>
    <property type="match status" value="1"/>
</dbReference>
<evidence type="ECO:0000313" key="3">
    <source>
        <dbReference type="EMBL" id="ADU29838.1"/>
    </source>
</evidence>
<dbReference type="OrthoDB" id="9790239at2"/>
<dbReference type="GO" id="GO:0003677">
    <property type="term" value="F:DNA binding"/>
    <property type="evidence" value="ECO:0007669"/>
    <property type="project" value="InterPro"/>
</dbReference>
<name>E6TW15_EVAC2</name>
<dbReference type="InterPro" id="IPR019554">
    <property type="entry name" value="Soluble_ligand-bd"/>
</dbReference>
<feature type="transmembrane region" description="Helical" evidence="1">
    <location>
        <begin position="12"/>
        <end position="30"/>
    </location>
</feature>
<keyword evidence="4" id="KW-1185">Reference proteome</keyword>
<feature type="domain" description="Helix-hairpin-helix DNA-binding motif class 1" evidence="2">
    <location>
        <begin position="178"/>
        <end position="197"/>
    </location>
</feature>
<protein>
    <submittedName>
        <fullName evidence="3">Competence protein ComEA helix-hairpin-helix repeat protein</fullName>
    </submittedName>
</protein>
<dbReference type="InterPro" id="IPR051675">
    <property type="entry name" value="Endo/Exo/Phosphatase_dom_1"/>
</dbReference>
<dbReference type="GO" id="GO:0015628">
    <property type="term" value="P:protein secretion by the type II secretion system"/>
    <property type="evidence" value="ECO:0007669"/>
    <property type="project" value="TreeGrafter"/>
</dbReference>
<dbReference type="NCBIfam" id="TIGR00426">
    <property type="entry name" value="competence protein ComEA helix-hairpin-helix repeat region"/>
    <property type="match status" value="1"/>
</dbReference>
<gene>
    <name evidence="3" type="ordered locus">Bcell_1575</name>
</gene>
<dbReference type="eggNOG" id="COG1555">
    <property type="taxonomic scope" value="Bacteria"/>
</dbReference>
<evidence type="ECO:0000256" key="1">
    <source>
        <dbReference type="SAM" id="Phobius"/>
    </source>
</evidence>